<dbReference type="InterPro" id="IPR013083">
    <property type="entry name" value="Znf_RING/FYVE/PHD"/>
</dbReference>
<dbReference type="PANTHER" id="PTHR21319:SF12">
    <property type="entry name" value="ZINC FINGER (C3HC4-TYPE RING FINGER) FAMILY PROTEIN"/>
    <property type="match status" value="1"/>
</dbReference>
<keyword evidence="5" id="KW-1185">Reference proteome</keyword>
<feature type="domain" description="RING-type" evidence="2">
    <location>
        <begin position="72"/>
        <end position="116"/>
    </location>
</feature>
<dbReference type="SUPFAM" id="SSF57850">
    <property type="entry name" value="RING/U-box"/>
    <property type="match status" value="1"/>
</dbReference>
<keyword evidence="1" id="KW-0863">Zinc-finger</keyword>
<feature type="domain" description="CTCHY-type" evidence="3">
    <location>
        <begin position="16"/>
        <end position="83"/>
    </location>
</feature>
<keyword evidence="1" id="KW-0479">Metal-binding</keyword>
<protein>
    <submittedName>
        <fullName evidence="4">CHY zinc finger domain-containing protein</fullName>
    </submittedName>
</protein>
<dbReference type="Gene3D" id="3.30.40.10">
    <property type="entry name" value="Zinc/RING finger domain, C3HC4 (zinc finger)"/>
    <property type="match status" value="1"/>
</dbReference>
<dbReference type="InterPro" id="IPR037275">
    <property type="entry name" value="Znf_CTCHY_sf"/>
</dbReference>
<dbReference type="EMBL" id="JADAQX010000479">
    <property type="protein sequence ID" value="KAF8820105.1"/>
    <property type="molecule type" value="Genomic_DNA"/>
</dbReference>
<dbReference type="SMART" id="SM00184">
    <property type="entry name" value="RING"/>
    <property type="match status" value="1"/>
</dbReference>
<keyword evidence="1" id="KW-0862">Zinc</keyword>
<dbReference type="PANTHER" id="PTHR21319">
    <property type="entry name" value="RING FINGER AND CHY ZINC FINGER DOMAIN-CONTAINING PROTEIN 1"/>
    <property type="match status" value="1"/>
</dbReference>
<evidence type="ECO:0000313" key="5">
    <source>
        <dbReference type="Proteomes" id="UP000823046"/>
    </source>
</evidence>
<name>A0ABQ7J8W9_9APIC</name>
<proteinExistence type="predicted"/>
<reference evidence="4 5" key="1">
    <citation type="journal article" date="2020" name="bioRxiv">
        <title>Metabolic contributions of an alphaproteobacterial endosymbiont in the apicomplexan Cardiosporidium cionae.</title>
        <authorList>
            <person name="Hunter E.S."/>
            <person name="Paight C.J."/>
            <person name="Lane C.E."/>
        </authorList>
    </citation>
    <scope>NUCLEOTIDE SEQUENCE [LARGE SCALE GENOMIC DNA]</scope>
    <source>
        <strain evidence="4">ESH_2018</strain>
    </source>
</reference>
<dbReference type="Pfam" id="PF13639">
    <property type="entry name" value="zf-RING_2"/>
    <property type="match status" value="1"/>
</dbReference>
<dbReference type="InterPro" id="IPR001841">
    <property type="entry name" value="Znf_RING"/>
</dbReference>
<dbReference type="PROSITE" id="PS50089">
    <property type="entry name" value="ZF_RING_2"/>
    <property type="match status" value="1"/>
</dbReference>
<evidence type="ECO:0000259" key="3">
    <source>
        <dbReference type="PROSITE" id="PS51270"/>
    </source>
</evidence>
<evidence type="ECO:0000256" key="1">
    <source>
        <dbReference type="PROSITE-ProRule" id="PRU00175"/>
    </source>
</evidence>
<dbReference type="InterPro" id="IPR017921">
    <property type="entry name" value="Znf_CTCHY"/>
</dbReference>
<organism evidence="4 5">
    <name type="scientific">Cardiosporidium cionae</name>
    <dbReference type="NCBI Taxonomy" id="476202"/>
    <lineage>
        <taxon>Eukaryota</taxon>
        <taxon>Sar</taxon>
        <taxon>Alveolata</taxon>
        <taxon>Apicomplexa</taxon>
        <taxon>Aconoidasida</taxon>
        <taxon>Nephromycida</taxon>
        <taxon>Cardiosporidium</taxon>
    </lineage>
</organism>
<comment type="caution">
    <text evidence="4">The sequence shown here is derived from an EMBL/GenBank/DDBJ whole genome shotgun (WGS) entry which is preliminary data.</text>
</comment>
<dbReference type="SUPFAM" id="SSF161245">
    <property type="entry name" value="Zinc hairpin stack"/>
    <property type="match status" value="1"/>
</dbReference>
<dbReference type="Proteomes" id="UP000823046">
    <property type="component" value="Unassembled WGS sequence"/>
</dbReference>
<accession>A0ABQ7J8W9</accession>
<evidence type="ECO:0000313" key="4">
    <source>
        <dbReference type="EMBL" id="KAF8820105.1"/>
    </source>
</evidence>
<gene>
    <name evidence="4" type="ORF">IE077_003564</name>
</gene>
<dbReference type="PROSITE" id="PS51270">
    <property type="entry name" value="ZF_CTCHY"/>
    <property type="match status" value="1"/>
</dbReference>
<evidence type="ECO:0000259" key="2">
    <source>
        <dbReference type="PROSITE" id="PS50089"/>
    </source>
</evidence>
<sequence>MTTIPAEFCSQCKSKFGEYWCSICNFWDDEGTNKQIFHCDRCGICRVGGRENYFHCDVCQCCLENDDILHRCSICYDGMFHSTDSIAILQCGHALHNDCMQNYIKSWSRKPGCPICAATMV</sequence>